<feature type="non-terminal residue" evidence="5">
    <location>
        <position position="209"/>
    </location>
</feature>
<feature type="non-terminal residue" evidence="5">
    <location>
        <position position="1"/>
    </location>
</feature>
<organism evidence="5 6">
    <name type="scientific">Actinoallomurus acaciae</name>
    <dbReference type="NCBI Taxonomy" id="502577"/>
    <lineage>
        <taxon>Bacteria</taxon>
        <taxon>Bacillati</taxon>
        <taxon>Actinomycetota</taxon>
        <taxon>Actinomycetes</taxon>
        <taxon>Streptosporangiales</taxon>
        <taxon>Thermomonosporaceae</taxon>
        <taxon>Actinoallomurus</taxon>
    </lineage>
</organism>
<keyword evidence="3" id="KW-0597">Phosphoprotein</keyword>
<dbReference type="PROSITE" id="PS50075">
    <property type="entry name" value="CARRIER"/>
    <property type="match status" value="1"/>
</dbReference>
<dbReference type="PROSITE" id="PS00012">
    <property type="entry name" value="PHOSPHOPANTETHEINE"/>
    <property type="match status" value="1"/>
</dbReference>
<evidence type="ECO:0000256" key="3">
    <source>
        <dbReference type="ARBA" id="ARBA00022553"/>
    </source>
</evidence>
<dbReference type="RefSeq" id="WP_378213895.1">
    <property type="nucleotide sequence ID" value="NZ_JBHLZP010001260.1"/>
</dbReference>
<comment type="cofactor">
    <cofactor evidence="1">
        <name>pantetheine 4'-phosphate</name>
        <dbReference type="ChEBI" id="CHEBI:47942"/>
    </cofactor>
</comment>
<evidence type="ECO:0000259" key="4">
    <source>
        <dbReference type="PROSITE" id="PS50075"/>
    </source>
</evidence>
<keyword evidence="6" id="KW-1185">Reference proteome</keyword>
<accession>A0ABV5Z1Q3</accession>
<feature type="domain" description="Carrier" evidence="4">
    <location>
        <begin position="36"/>
        <end position="111"/>
    </location>
</feature>
<evidence type="ECO:0000313" key="5">
    <source>
        <dbReference type="EMBL" id="MFB9840676.1"/>
    </source>
</evidence>
<gene>
    <name evidence="5" type="ORF">ACFFNX_51945</name>
</gene>
<evidence type="ECO:0000256" key="1">
    <source>
        <dbReference type="ARBA" id="ARBA00001957"/>
    </source>
</evidence>
<dbReference type="Pfam" id="PF00668">
    <property type="entry name" value="Condensation"/>
    <property type="match status" value="1"/>
</dbReference>
<dbReference type="SUPFAM" id="SSF56801">
    <property type="entry name" value="Acetyl-CoA synthetase-like"/>
    <property type="match status" value="1"/>
</dbReference>
<dbReference type="InterPro" id="IPR001242">
    <property type="entry name" value="Condensation_dom"/>
</dbReference>
<dbReference type="PANTHER" id="PTHR45527">
    <property type="entry name" value="NONRIBOSOMAL PEPTIDE SYNTHETASE"/>
    <property type="match status" value="1"/>
</dbReference>
<dbReference type="SUPFAM" id="SSF47336">
    <property type="entry name" value="ACP-like"/>
    <property type="match status" value="1"/>
</dbReference>
<dbReference type="InterPro" id="IPR036736">
    <property type="entry name" value="ACP-like_sf"/>
</dbReference>
<dbReference type="Gene3D" id="3.30.300.30">
    <property type="match status" value="1"/>
</dbReference>
<evidence type="ECO:0000256" key="2">
    <source>
        <dbReference type="ARBA" id="ARBA00022450"/>
    </source>
</evidence>
<name>A0ABV5Z1Q3_9ACTN</name>
<reference evidence="5 6" key="1">
    <citation type="submission" date="2024-09" db="EMBL/GenBank/DDBJ databases">
        <authorList>
            <person name="Sun Q."/>
            <person name="Mori K."/>
        </authorList>
    </citation>
    <scope>NUCLEOTIDE SEQUENCE [LARGE SCALE GENOMIC DNA]</scope>
    <source>
        <strain evidence="5 6">TBRC 0563</strain>
    </source>
</reference>
<proteinExistence type="predicted"/>
<dbReference type="InterPro" id="IPR006162">
    <property type="entry name" value="Ppantetheine_attach_site"/>
</dbReference>
<dbReference type="InterPro" id="IPR020806">
    <property type="entry name" value="PKS_PP-bd"/>
</dbReference>
<dbReference type="EMBL" id="JBHLZP010001260">
    <property type="protein sequence ID" value="MFB9840676.1"/>
    <property type="molecule type" value="Genomic_DNA"/>
</dbReference>
<dbReference type="Gene3D" id="1.10.1200.10">
    <property type="entry name" value="ACP-like"/>
    <property type="match status" value="1"/>
</dbReference>
<dbReference type="PANTHER" id="PTHR45527:SF1">
    <property type="entry name" value="FATTY ACID SYNTHASE"/>
    <property type="match status" value="1"/>
</dbReference>
<dbReference type="InterPro" id="IPR023213">
    <property type="entry name" value="CAT-like_dom_sf"/>
</dbReference>
<evidence type="ECO:0000313" key="6">
    <source>
        <dbReference type="Proteomes" id="UP001589627"/>
    </source>
</evidence>
<dbReference type="SUPFAM" id="SSF52777">
    <property type="entry name" value="CoA-dependent acyltransferases"/>
    <property type="match status" value="1"/>
</dbReference>
<dbReference type="InterPro" id="IPR045851">
    <property type="entry name" value="AMP-bd_C_sf"/>
</dbReference>
<comment type="caution">
    <text evidence="5">The sequence shown here is derived from an EMBL/GenBank/DDBJ whole genome shotgun (WGS) entry which is preliminary data.</text>
</comment>
<dbReference type="Proteomes" id="UP001589627">
    <property type="component" value="Unassembled WGS sequence"/>
</dbReference>
<keyword evidence="2" id="KW-0596">Phosphopantetheine</keyword>
<dbReference type="SMART" id="SM00823">
    <property type="entry name" value="PKS_PP"/>
    <property type="match status" value="1"/>
</dbReference>
<dbReference type="Pfam" id="PF00550">
    <property type="entry name" value="PP-binding"/>
    <property type="match status" value="1"/>
</dbReference>
<protein>
    <submittedName>
        <fullName evidence="5">Phosphopantetheine-binding protein</fullName>
    </submittedName>
</protein>
<dbReference type="Gene3D" id="3.30.559.10">
    <property type="entry name" value="Chloramphenicol acetyltransferase-like domain"/>
    <property type="match status" value="1"/>
</dbReference>
<sequence>YMTPSVFVEVEALPRTVSGKLDHAALPAPAHTGGAAPRTPVERRVHAIVADLLGLPDVGVEEDFFALGGHSLLVMRLVSRVRTDLGAELSPRAVFDAPTVAGIAARLDDGRSAREPLTRQDRPELLPPSFAQRRLWFLYRLNGPSPTYNIPLSWRVRGPIDREALRHAVADVADRHEALRTVLPDVDGVPVQRLVPAASVPVRFTEVTP</sequence>
<dbReference type="InterPro" id="IPR009081">
    <property type="entry name" value="PP-bd_ACP"/>
</dbReference>